<comment type="caution">
    <text evidence="3">The sequence shown here is derived from an EMBL/GenBank/DDBJ whole genome shotgun (WGS) entry which is preliminary data.</text>
</comment>
<keyword evidence="1" id="KW-0732">Signal</keyword>
<sequence length="757" mass="86305">MNHIHCGFIDFRPGYEYIYKLNATADVISAGKFLLRAKVSSKASVHLISYTNIREFLDSQELLLRVYDFQFTPIGQLDVRGHDFDFSSWFSFVIAKHGVILRVYHDEDDRDEVVAIKKGIAGLLSAKLHSEDEVHGTIKGGNYSYTTEEVGHEGLHTADYIVFPTAEGKAFKKTRTNFDHQVENAKSSYEKILHPLTVEKNIHVAWEAIKGNLTCMSNQPSKGRECYLSHYLNYGLYFKDDQMSKCTTWRKLGRSPELSTCFFDIVHVLKRLPAEHLDTIAEFYFTNLSSVYPDNAAARHNMLDAYGVLNTNHSQTILLQRVLLAPTLDEDLVQRVLVQVVSMKTPPIQNITTVIEEMAFDSTIGSRKISMTTCHRAQMTLGSVIRKMKENDDTYSKHLTDRMHGMLGIHDPWRYIQKRSTMTEGEQYDHDREKVVLLESLGNACMNHSYDYIISHINATNSPWIKRAGVHALRHYHHDDAADQLLLTALYDHDENVRFEALLQYQAHPKSRIITPLNNRAHPNDSYEFNPYSSGIQEVAVHHRDRRSLMNFMKLNLHFHLEAPGVDWRKELGTKDMGASFGIILKNMLDIKIAPLKGHLKIEVHDEAYARAHVGKSNFNIDFFVARLCFTGGAEYNLNIFQDFDPNLGFDLVKQFDALVKNVVGAIKTGIELFRDLISGNFLKTIVNGFVQALEELPNTVANLRTHAESVVAKLGRLNLEKLPSFIKPLKQLVTHVTNLFTDIKNDVMTFYNVSGL</sequence>
<dbReference type="Proteomes" id="UP001195483">
    <property type="component" value="Unassembled WGS sequence"/>
</dbReference>
<dbReference type="InterPro" id="IPR011030">
    <property type="entry name" value="Lipovitellin_superhlx_dom"/>
</dbReference>
<gene>
    <name evidence="3" type="ORF">CHS0354_024481</name>
</gene>
<protein>
    <recommendedName>
        <fullName evidence="2">Vitellogenin domain-containing protein</fullName>
    </recommendedName>
</protein>
<evidence type="ECO:0000259" key="2">
    <source>
        <dbReference type="Pfam" id="PF01347"/>
    </source>
</evidence>
<proteinExistence type="predicted"/>
<dbReference type="SUPFAM" id="SSF48371">
    <property type="entry name" value="ARM repeat"/>
    <property type="match status" value="1"/>
</dbReference>
<dbReference type="SUPFAM" id="SSF56968">
    <property type="entry name" value="Lipovitellin-phosvitin complex, beta-sheet shell regions"/>
    <property type="match status" value="1"/>
</dbReference>
<dbReference type="InterPro" id="IPR001747">
    <property type="entry name" value="Vitellogenin_N"/>
</dbReference>
<dbReference type="InterPro" id="IPR015816">
    <property type="entry name" value="Vitellinogen_b-sht_N"/>
</dbReference>
<feature type="domain" description="Vitellogenin" evidence="2">
    <location>
        <begin position="259"/>
        <end position="504"/>
    </location>
</feature>
<dbReference type="Gene3D" id="1.25.10.20">
    <property type="entry name" value="Vitellinogen, superhelical"/>
    <property type="match status" value="1"/>
</dbReference>
<evidence type="ECO:0000256" key="1">
    <source>
        <dbReference type="ARBA" id="ARBA00022729"/>
    </source>
</evidence>
<name>A0AAE0WHP5_9BIVA</name>
<dbReference type="InterPro" id="IPR015819">
    <property type="entry name" value="Lipid_transp_b-sht_shell"/>
</dbReference>
<organism evidence="3 4">
    <name type="scientific">Potamilus streckersoni</name>
    <dbReference type="NCBI Taxonomy" id="2493646"/>
    <lineage>
        <taxon>Eukaryota</taxon>
        <taxon>Metazoa</taxon>
        <taxon>Spiralia</taxon>
        <taxon>Lophotrochozoa</taxon>
        <taxon>Mollusca</taxon>
        <taxon>Bivalvia</taxon>
        <taxon>Autobranchia</taxon>
        <taxon>Heteroconchia</taxon>
        <taxon>Palaeoheterodonta</taxon>
        <taxon>Unionida</taxon>
        <taxon>Unionoidea</taxon>
        <taxon>Unionidae</taxon>
        <taxon>Ambleminae</taxon>
        <taxon>Lampsilini</taxon>
        <taxon>Potamilus</taxon>
    </lineage>
</organism>
<evidence type="ECO:0000313" key="4">
    <source>
        <dbReference type="Proteomes" id="UP001195483"/>
    </source>
</evidence>
<evidence type="ECO:0000313" key="3">
    <source>
        <dbReference type="EMBL" id="KAK3612510.1"/>
    </source>
</evidence>
<reference evidence="3" key="2">
    <citation type="journal article" date="2021" name="Genome Biol. Evol.">
        <title>Developing a high-quality reference genome for a parasitic bivalve with doubly uniparental inheritance (Bivalvia: Unionida).</title>
        <authorList>
            <person name="Smith C.H."/>
        </authorList>
    </citation>
    <scope>NUCLEOTIDE SEQUENCE</scope>
    <source>
        <strain evidence="3">CHS0354</strain>
        <tissue evidence="3">Mantle</tissue>
    </source>
</reference>
<dbReference type="Pfam" id="PF01347">
    <property type="entry name" value="Vitellogenin_N"/>
    <property type="match status" value="1"/>
</dbReference>
<reference evidence="3" key="1">
    <citation type="journal article" date="2021" name="Genome Biol. Evol.">
        <title>A High-Quality Reference Genome for a Parasitic Bivalve with Doubly Uniparental Inheritance (Bivalvia: Unionida).</title>
        <authorList>
            <person name="Smith C.H."/>
        </authorList>
    </citation>
    <scope>NUCLEOTIDE SEQUENCE</scope>
    <source>
        <strain evidence="3">CHS0354</strain>
    </source>
</reference>
<dbReference type="AlphaFoldDB" id="A0AAE0WHP5"/>
<accession>A0AAE0WHP5</accession>
<dbReference type="Gene3D" id="2.30.230.10">
    <property type="entry name" value="Lipovitellin, beta-sheet shell regions, chain A"/>
    <property type="match status" value="1"/>
</dbReference>
<dbReference type="GO" id="GO:0005319">
    <property type="term" value="F:lipid transporter activity"/>
    <property type="evidence" value="ECO:0007669"/>
    <property type="project" value="InterPro"/>
</dbReference>
<dbReference type="InterPro" id="IPR016024">
    <property type="entry name" value="ARM-type_fold"/>
</dbReference>
<reference evidence="3" key="3">
    <citation type="submission" date="2023-05" db="EMBL/GenBank/DDBJ databases">
        <authorList>
            <person name="Smith C.H."/>
        </authorList>
    </citation>
    <scope>NUCLEOTIDE SEQUENCE</scope>
    <source>
        <strain evidence="3">CHS0354</strain>
        <tissue evidence="3">Mantle</tissue>
    </source>
</reference>
<keyword evidence="4" id="KW-1185">Reference proteome</keyword>
<dbReference type="EMBL" id="JAEAOA010001453">
    <property type="protein sequence ID" value="KAK3612510.1"/>
    <property type="molecule type" value="Genomic_DNA"/>
</dbReference>